<keyword evidence="1" id="KW-1133">Transmembrane helix</keyword>
<feature type="transmembrane region" description="Helical" evidence="1">
    <location>
        <begin position="48"/>
        <end position="72"/>
    </location>
</feature>
<keyword evidence="4" id="KW-1185">Reference proteome</keyword>
<keyword evidence="1" id="KW-0812">Transmembrane</keyword>
<dbReference type="AlphaFoldDB" id="A0A9X2HVF5"/>
<comment type="caution">
    <text evidence="3">The sequence shown here is derived from an EMBL/GenBank/DDBJ whole genome shotgun (WGS) entry which is preliminary data.</text>
</comment>
<feature type="transmembrane region" description="Helical" evidence="1">
    <location>
        <begin position="15"/>
        <end position="36"/>
    </location>
</feature>
<dbReference type="Pfam" id="PF09990">
    <property type="entry name" value="DUF2231"/>
    <property type="match status" value="1"/>
</dbReference>
<protein>
    <recommendedName>
        <fullName evidence="2">DUF2231 domain-containing protein</fullName>
    </recommendedName>
</protein>
<organism evidence="3 4">
    <name type="scientific">Sphingomonas liriopis</name>
    <dbReference type="NCBI Taxonomy" id="2949094"/>
    <lineage>
        <taxon>Bacteria</taxon>
        <taxon>Pseudomonadati</taxon>
        <taxon>Pseudomonadota</taxon>
        <taxon>Alphaproteobacteria</taxon>
        <taxon>Sphingomonadales</taxon>
        <taxon>Sphingomonadaceae</taxon>
        <taxon>Sphingomonas</taxon>
    </lineage>
</organism>
<evidence type="ECO:0000313" key="4">
    <source>
        <dbReference type="Proteomes" id="UP001139486"/>
    </source>
</evidence>
<proteinExistence type="predicted"/>
<dbReference type="EMBL" id="JAMLDY010000001">
    <property type="protein sequence ID" value="MCP3733430.1"/>
    <property type="molecule type" value="Genomic_DNA"/>
</dbReference>
<name>A0A9X2HVF5_9SPHN</name>
<evidence type="ECO:0000313" key="3">
    <source>
        <dbReference type="EMBL" id="MCP3733430.1"/>
    </source>
</evidence>
<evidence type="ECO:0000256" key="1">
    <source>
        <dbReference type="SAM" id="Phobius"/>
    </source>
</evidence>
<sequence>MPVRPLAAQGGVHPVHALLLGFPVSLFTAGLIADIAYLNTAEMQWSNFAAWAIAGALVVGGVVLAWAAIAALRGRNGWLYPLLLAVMWVLGLVNAFQHSRDAWSSVGAPGLILSILSTLAALTAGWLAFAPRTTGRIIR</sequence>
<gene>
    <name evidence="3" type="ORF">M9979_00835</name>
</gene>
<reference evidence="3" key="1">
    <citation type="submission" date="2022-05" db="EMBL/GenBank/DDBJ databases">
        <title>Sphingomonas sp. strain RP10 Genome sequencing and assembly.</title>
        <authorList>
            <person name="Kim I."/>
        </authorList>
    </citation>
    <scope>NUCLEOTIDE SEQUENCE</scope>
    <source>
        <strain evidence="3">RP10</strain>
    </source>
</reference>
<feature type="transmembrane region" description="Helical" evidence="1">
    <location>
        <begin position="78"/>
        <end position="96"/>
    </location>
</feature>
<keyword evidence="1" id="KW-0472">Membrane</keyword>
<evidence type="ECO:0000259" key="2">
    <source>
        <dbReference type="Pfam" id="PF09990"/>
    </source>
</evidence>
<feature type="domain" description="DUF2231" evidence="2">
    <location>
        <begin position="13"/>
        <end position="127"/>
    </location>
</feature>
<dbReference type="InterPro" id="IPR019251">
    <property type="entry name" value="DUF2231_TM"/>
</dbReference>
<dbReference type="RefSeq" id="WP_254287423.1">
    <property type="nucleotide sequence ID" value="NZ_JAMLDY010000001.1"/>
</dbReference>
<dbReference type="Proteomes" id="UP001139486">
    <property type="component" value="Unassembled WGS sequence"/>
</dbReference>
<accession>A0A9X2HVF5</accession>
<feature type="transmembrane region" description="Helical" evidence="1">
    <location>
        <begin position="108"/>
        <end position="129"/>
    </location>
</feature>